<dbReference type="Gene3D" id="2.60.40.10">
    <property type="entry name" value="Immunoglobulins"/>
    <property type="match status" value="3"/>
</dbReference>
<proteinExistence type="predicted"/>
<dbReference type="InterPro" id="IPR013783">
    <property type="entry name" value="Ig-like_fold"/>
</dbReference>
<dbReference type="InterPro" id="IPR029865">
    <property type="entry name" value="KIAA0319-like"/>
</dbReference>
<feature type="non-terminal residue" evidence="2">
    <location>
        <position position="1"/>
    </location>
</feature>
<evidence type="ECO:0000313" key="2">
    <source>
        <dbReference type="EMBL" id="GAF79674.1"/>
    </source>
</evidence>
<dbReference type="AlphaFoldDB" id="X0SF91"/>
<dbReference type="Pfam" id="PF22352">
    <property type="entry name" value="K319L-like_PKD"/>
    <property type="match status" value="3"/>
</dbReference>
<dbReference type="SUPFAM" id="SSF49299">
    <property type="entry name" value="PKD domain"/>
    <property type="match status" value="4"/>
</dbReference>
<dbReference type="InterPro" id="IPR035986">
    <property type="entry name" value="PKD_dom_sf"/>
</dbReference>
<feature type="non-terminal residue" evidence="2">
    <location>
        <position position="369"/>
    </location>
</feature>
<dbReference type="EMBL" id="BARS01008498">
    <property type="protein sequence ID" value="GAF79674.1"/>
    <property type="molecule type" value="Genomic_DNA"/>
</dbReference>
<gene>
    <name evidence="2" type="ORF">S01H1_16190</name>
</gene>
<name>X0SF91_9ZZZZ</name>
<organism evidence="2">
    <name type="scientific">marine sediment metagenome</name>
    <dbReference type="NCBI Taxonomy" id="412755"/>
    <lineage>
        <taxon>unclassified sequences</taxon>
        <taxon>metagenomes</taxon>
        <taxon>ecological metagenomes</taxon>
    </lineage>
</organism>
<dbReference type="PANTHER" id="PTHR46182:SF2">
    <property type="entry name" value="FI19480P1"/>
    <property type="match status" value="1"/>
</dbReference>
<dbReference type="PANTHER" id="PTHR46182">
    <property type="entry name" value="FI19480P1"/>
    <property type="match status" value="1"/>
</dbReference>
<dbReference type="GO" id="GO:0031410">
    <property type="term" value="C:cytoplasmic vesicle"/>
    <property type="evidence" value="ECO:0007669"/>
    <property type="project" value="TreeGrafter"/>
</dbReference>
<evidence type="ECO:0000259" key="1">
    <source>
        <dbReference type="PROSITE" id="PS50093"/>
    </source>
</evidence>
<dbReference type="GO" id="GO:0016020">
    <property type="term" value="C:membrane"/>
    <property type="evidence" value="ECO:0007669"/>
    <property type="project" value="TreeGrafter"/>
</dbReference>
<sequence length="369" mass="38631">FDDGSSSYEIAPTHVFEWPGTYLVRVYVKDEWEQPAVDTLLIEVLPAGNNPPVADAGGDQTVHPGTVVTLDASGSSDPDQDYPLTYLWQMTSMPTGSTAGLSDPALLDPTFTADMPGDYIIELVVTDSRGLASVPDDVWVSTFNTAPVADAGADQAIIAIGTTVQLGGDSYDLDGDPLDYLWTIMAQPLGSLAALDDDDSATPAFVADVHGDYVIELMVADPWIWSEPDTVTVSLDNVKPVAEAGGNQAVYQGDTVYLDGSGSDDANGDELTYNWSFVSVPGGSGAVLADADTVGPSFVADEAGTYVVSLVVNDGQIDSDADNVTITATATQDLITDTLGETVDVINQLDPDVLRNANLAGALTNKINA</sequence>
<accession>X0SF91</accession>
<dbReference type="GO" id="GO:0001764">
    <property type="term" value="P:neuron migration"/>
    <property type="evidence" value="ECO:0007669"/>
    <property type="project" value="TreeGrafter"/>
</dbReference>
<reference evidence="2" key="1">
    <citation type="journal article" date="2014" name="Front. Microbiol.">
        <title>High frequency of phylogenetically diverse reductive dehalogenase-homologous genes in deep subseafloor sedimentary metagenomes.</title>
        <authorList>
            <person name="Kawai M."/>
            <person name="Futagami T."/>
            <person name="Toyoda A."/>
            <person name="Takaki Y."/>
            <person name="Nishi S."/>
            <person name="Hori S."/>
            <person name="Arai W."/>
            <person name="Tsubouchi T."/>
            <person name="Morono Y."/>
            <person name="Uchiyama I."/>
            <person name="Ito T."/>
            <person name="Fujiyama A."/>
            <person name="Inagaki F."/>
            <person name="Takami H."/>
        </authorList>
    </citation>
    <scope>NUCLEOTIDE SEQUENCE</scope>
    <source>
        <strain evidence="2">Expedition CK06-06</strain>
    </source>
</reference>
<dbReference type="InterPro" id="IPR000601">
    <property type="entry name" value="PKD_dom"/>
</dbReference>
<protein>
    <recommendedName>
        <fullName evidence="1">PKD domain-containing protein</fullName>
    </recommendedName>
</protein>
<comment type="caution">
    <text evidence="2">The sequence shown here is derived from an EMBL/GenBank/DDBJ whole genome shotgun (WGS) entry which is preliminary data.</text>
</comment>
<dbReference type="PROSITE" id="PS50093">
    <property type="entry name" value="PKD"/>
    <property type="match status" value="1"/>
</dbReference>
<feature type="domain" description="PKD" evidence="1">
    <location>
        <begin position="1"/>
        <end position="30"/>
    </location>
</feature>